<comment type="caution">
    <text evidence="1">The sequence shown here is derived from an EMBL/GenBank/DDBJ whole genome shotgun (WGS) entry which is preliminary data.</text>
</comment>
<dbReference type="Proteomes" id="UP000783287">
    <property type="component" value="Unassembled WGS sequence"/>
</dbReference>
<protein>
    <submittedName>
        <fullName evidence="1">Uncharacterized protein</fullName>
    </submittedName>
</protein>
<dbReference type="AlphaFoldDB" id="A0A955L5V2"/>
<proteinExistence type="predicted"/>
<reference evidence="1" key="1">
    <citation type="submission" date="2020-04" db="EMBL/GenBank/DDBJ databases">
        <authorList>
            <person name="Zhang T."/>
        </authorList>
    </citation>
    <scope>NUCLEOTIDE SEQUENCE</scope>
    <source>
        <strain evidence="1">HKST-UBA14</strain>
    </source>
</reference>
<organism evidence="1 2">
    <name type="scientific">Candidatus Dojkabacteria bacterium</name>
    <dbReference type="NCBI Taxonomy" id="2099670"/>
    <lineage>
        <taxon>Bacteria</taxon>
        <taxon>Candidatus Dojkabacteria</taxon>
    </lineage>
</organism>
<reference evidence="1" key="2">
    <citation type="journal article" date="2021" name="Microbiome">
        <title>Successional dynamics and alternative stable states in a saline activated sludge microbial community over 9 years.</title>
        <authorList>
            <person name="Wang Y."/>
            <person name="Ye J."/>
            <person name="Ju F."/>
            <person name="Liu L."/>
            <person name="Boyd J.A."/>
            <person name="Deng Y."/>
            <person name="Parks D.H."/>
            <person name="Jiang X."/>
            <person name="Yin X."/>
            <person name="Woodcroft B.J."/>
            <person name="Tyson G.W."/>
            <person name="Hugenholtz P."/>
            <person name="Polz M.F."/>
            <person name="Zhang T."/>
        </authorList>
    </citation>
    <scope>NUCLEOTIDE SEQUENCE</scope>
    <source>
        <strain evidence="1">HKST-UBA14</strain>
    </source>
</reference>
<accession>A0A955L5V2</accession>
<dbReference type="EMBL" id="JAGQLK010000037">
    <property type="protein sequence ID" value="MCA9383198.1"/>
    <property type="molecule type" value="Genomic_DNA"/>
</dbReference>
<name>A0A955L5V2_9BACT</name>
<gene>
    <name evidence="1" type="ORF">KC909_02425</name>
</gene>
<evidence type="ECO:0000313" key="1">
    <source>
        <dbReference type="EMBL" id="MCA9383198.1"/>
    </source>
</evidence>
<evidence type="ECO:0000313" key="2">
    <source>
        <dbReference type="Proteomes" id="UP000783287"/>
    </source>
</evidence>
<sequence length="289" mass="32384">MSEFDDLFETGGDIEDFMGAMQSRWEARQMFVDGFVHHVFPFVLNTPRLLEQGLSIAFDQPDQSADKHIWMQTGILKPFVPPVGGFDPYLVMQYAGRVASSQPWEFYFEEMSNQRPDSYALFLQAAAPSNERVWGEPAGSITPNKLATGIANGNLRFYGSEMPWLVAAGIWGTDIVNQVRVFKQEGRQWDMAWEIAVGLEQAGLGGEENVQARLQTLFAREEGGHRSYAKAVLDQHDAFTGSMFTCPAEGYVNRSFLYLSDRIGTDQFVEATTLNNNMGSLVIPSSFDF</sequence>